<organism evidence="1 2">
    <name type="scientific">Sulfurimonas aquatica</name>
    <dbReference type="NCBI Taxonomy" id="2672570"/>
    <lineage>
        <taxon>Bacteria</taxon>
        <taxon>Pseudomonadati</taxon>
        <taxon>Campylobacterota</taxon>
        <taxon>Epsilonproteobacteria</taxon>
        <taxon>Campylobacterales</taxon>
        <taxon>Sulfurimonadaceae</taxon>
        <taxon>Sulfurimonas</taxon>
    </lineage>
</organism>
<dbReference type="Pfam" id="PF18985">
    <property type="entry name" value="DUF5718"/>
    <property type="match status" value="1"/>
</dbReference>
<protein>
    <submittedName>
        <fullName evidence="1">Uncharacterized protein</fullName>
    </submittedName>
</protein>
<dbReference type="InterPro" id="IPR043776">
    <property type="entry name" value="DUF5718"/>
</dbReference>
<dbReference type="KEGG" id="saqt:GJV85_03295"/>
<keyword evidence="2" id="KW-1185">Reference proteome</keyword>
<reference evidence="1" key="1">
    <citation type="submission" date="2019-11" db="EMBL/GenBank/DDBJ databases">
        <authorList>
            <person name="Kojima H."/>
        </authorList>
    </citation>
    <scope>NUCLEOTIDE SEQUENCE</scope>
    <source>
        <strain evidence="1">H1576</strain>
    </source>
</reference>
<proteinExistence type="predicted"/>
<dbReference type="EMBL" id="CP046072">
    <property type="protein sequence ID" value="QSZ41176.1"/>
    <property type="molecule type" value="Genomic_DNA"/>
</dbReference>
<reference evidence="1" key="2">
    <citation type="submission" date="2021-04" db="EMBL/GenBank/DDBJ databases">
        <title>Isolation and characterization of a novel species of the genus Sulfurimonas.</title>
        <authorList>
            <person name="Fukui M."/>
        </authorList>
    </citation>
    <scope>NUCLEOTIDE SEQUENCE</scope>
    <source>
        <strain evidence="1">H1576</strain>
    </source>
</reference>
<gene>
    <name evidence="1" type="ORF">GJV85_03295</name>
</gene>
<dbReference type="RefSeq" id="WP_207562448.1">
    <property type="nucleotide sequence ID" value="NZ_CP046072.1"/>
</dbReference>
<name>A0A975AYY9_9BACT</name>
<dbReference type="Proteomes" id="UP000671852">
    <property type="component" value="Chromosome"/>
</dbReference>
<evidence type="ECO:0000313" key="1">
    <source>
        <dbReference type="EMBL" id="QSZ41176.1"/>
    </source>
</evidence>
<evidence type="ECO:0000313" key="2">
    <source>
        <dbReference type="Proteomes" id="UP000671852"/>
    </source>
</evidence>
<dbReference type="AlphaFoldDB" id="A0A975AYY9"/>
<sequence length="285" mass="32154">MKTFNEYLGLGIAGNFALHLAQAGELEDFKDVITADEAAPKGLFPFYLPNYSPLLENPTRKPKEILRTYPLSSDTIKLPNAELNVQAEPEVGLICDIAYKDGEIFSITPTHFGAYNDCSIRVAGAEKISDKKNWGESSKGFSKTILKIDKFEEGGVMDEYSICSFLSRDGKLEAYGEDVELTGYSYFYEKLTQWIKNQINTQENFGPLEPINEYIRACNYPTKAIISIGATRYTEYGESTFLKVDDELFVVLYNRSKYSLNDVIKNLESRDHSQSDMSILAQKVL</sequence>
<accession>A0A975AYY9</accession>